<dbReference type="Pfam" id="PF03184">
    <property type="entry name" value="DDE_1"/>
    <property type="match status" value="1"/>
</dbReference>
<feature type="transmembrane region" description="Helical" evidence="2">
    <location>
        <begin position="209"/>
        <end position="227"/>
    </location>
</feature>
<feature type="region of interest" description="Disordered" evidence="1">
    <location>
        <begin position="470"/>
        <end position="490"/>
    </location>
</feature>
<dbReference type="Proteomes" id="UP001159363">
    <property type="component" value="Chromosome 3"/>
</dbReference>
<keyword evidence="5" id="KW-1185">Reference proteome</keyword>
<evidence type="ECO:0000313" key="5">
    <source>
        <dbReference type="Proteomes" id="UP001159363"/>
    </source>
</evidence>
<evidence type="ECO:0000256" key="1">
    <source>
        <dbReference type="SAM" id="MobiDB-lite"/>
    </source>
</evidence>
<keyword evidence="2" id="KW-0812">Transmembrane</keyword>
<dbReference type="InterPro" id="IPR004875">
    <property type="entry name" value="DDE_SF_endonuclease_dom"/>
</dbReference>
<evidence type="ECO:0000313" key="4">
    <source>
        <dbReference type="EMBL" id="KAJ8891278.1"/>
    </source>
</evidence>
<keyword evidence="2" id="KW-1133">Transmembrane helix</keyword>
<name>A0ABQ9I5M3_9NEOP</name>
<keyword evidence="2" id="KW-0472">Membrane</keyword>
<accession>A0ABQ9I5M3</accession>
<feature type="compositionally biased region" description="Basic and acidic residues" evidence="1">
    <location>
        <begin position="470"/>
        <end position="484"/>
    </location>
</feature>
<protein>
    <recommendedName>
        <fullName evidence="3">DDE-1 domain-containing protein</fullName>
    </recommendedName>
</protein>
<evidence type="ECO:0000256" key="2">
    <source>
        <dbReference type="SAM" id="Phobius"/>
    </source>
</evidence>
<organism evidence="4 5">
    <name type="scientific">Dryococelus australis</name>
    <dbReference type="NCBI Taxonomy" id="614101"/>
    <lineage>
        <taxon>Eukaryota</taxon>
        <taxon>Metazoa</taxon>
        <taxon>Ecdysozoa</taxon>
        <taxon>Arthropoda</taxon>
        <taxon>Hexapoda</taxon>
        <taxon>Insecta</taxon>
        <taxon>Pterygota</taxon>
        <taxon>Neoptera</taxon>
        <taxon>Polyneoptera</taxon>
        <taxon>Phasmatodea</taxon>
        <taxon>Verophasmatodea</taxon>
        <taxon>Anareolatae</taxon>
        <taxon>Phasmatidae</taxon>
        <taxon>Eurycanthinae</taxon>
        <taxon>Dryococelus</taxon>
    </lineage>
</organism>
<feature type="non-terminal residue" evidence="4">
    <location>
        <position position="511"/>
    </location>
</feature>
<gene>
    <name evidence="4" type="ORF">PR048_010794</name>
</gene>
<reference evidence="4 5" key="1">
    <citation type="submission" date="2023-02" db="EMBL/GenBank/DDBJ databases">
        <title>LHISI_Scaffold_Assembly.</title>
        <authorList>
            <person name="Stuart O.P."/>
            <person name="Cleave R."/>
            <person name="Magrath M.J.L."/>
            <person name="Mikheyev A.S."/>
        </authorList>
    </citation>
    <scope>NUCLEOTIDE SEQUENCE [LARGE SCALE GENOMIC DNA]</scope>
    <source>
        <strain evidence="4">Daus_M_001</strain>
        <tissue evidence="4">Leg muscle</tissue>
    </source>
</reference>
<evidence type="ECO:0000259" key="3">
    <source>
        <dbReference type="Pfam" id="PF03184"/>
    </source>
</evidence>
<proteinExistence type="predicted"/>
<sequence length="511" mass="57966">MVIRHANIAVRSPESTSVARARGFDHQQVFRFYDHLWELIEKHNLEASHIFNMGETGIKTKANKPSKILSMTGKKKVCIIVRRLLDSALPDCQASCTDNGRINAKVFLQWPQFFVEKIIPILERKFLLIRDNHESHKHTKVLDLSFAPHMSHKMQSLDIAVYGPLKMVFLTGNLHLQKYYPGRLVNQYDIAKLFPPAYLRLVYFDHKEFGPIIIIFSLVLIMLQLLLQIIQTLNVHQIFGMVFSETTSLPAFVPVHLNCDSTSDVCSGQSTTLSLPASLIIIPDPGSSTDQNLKLVLVTHHHVGEKPPKSRYSPLDIHLPPVAYRAQADKCRSKRECQQSEVLASTPVREQQGEKFDKKCKEVGNVSRNRNTRFSEVLASTPVREQQGEKLDKKCKEVGNVSRNRNTRFSEVLASTPVREQQGEKLDKKCKEVGNVSRNRNTRFSEETARKVVVMARIPTFLVLNDCTQENKDNSKEISPDDKNAASPDDFVLKEVAHPVPDTVENSEECP</sequence>
<feature type="domain" description="DDE-1" evidence="3">
    <location>
        <begin position="91"/>
        <end position="169"/>
    </location>
</feature>
<dbReference type="EMBL" id="JARBHB010000003">
    <property type="protein sequence ID" value="KAJ8891278.1"/>
    <property type="molecule type" value="Genomic_DNA"/>
</dbReference>
<comment type="caution">
    <text evidence="4">The sequence shown here is derived from an EMBL/GenBank/DDBJ whole genome shotgun (WGS) entry which is preliminary data.</text>
</comment>